<keyword evidence="7 14" id="KW-0479">Metal-binding</keyword>
<keyword evidence="17" id="KW-1185">Reference proteome</keyword>
<comment type="caution">
    <text evidence="16">The sequence shown here is derived from an EMBL/GenBank/DDBJ whole genome shotgun (WGS) entry which is preliminary data.</text>
</comment>
<accession>A0ABQ1Q6R9</accession>
<keyword evidence="9 14" id="KW-0521">NADP</keyword>
<gene>
    <name evidence="16" type="primary">icd</name>
    <name evidence="16" type="ORF">GCM10011389_25660</name>
</gene>
<dbReference type="EC" id="1.1.1.42" evidence="3 14"/>
<evidence type="ECO:0000313" key="16">
    <source>
        <dbReference type="EMBL" id="GGD16758.1"/>
    </source>
</evidence>
<evidence type="ECO:0000256" key="8">
    <source>
        <dbReference type="ARBA" id="ARBA00022842"/>
    </source>
</evidence>
<dbReference type="PANTHER" id="PTHR43504">
    <property type="entry name" value="ISOCITRATE DEHYDROGENASE [NADP]"/>
    <property type="match status" value="1"/>
</dbReference>
<evidence type="ECO:0000256" key="10">
    <source>
        <dbReference type="ARBA" id="ARBA00023002"/>
    </source>
</evidence>
<evidence type="ECO:0000259" key="15">
    <source>
        <dbReference type="SMART" id="SM01329"/>
    </source>
</evidence>
<dbReference type="InterPro" id="IPR004439">
    <property type="entry name" value="Isocitrate_DH_NADP_dimer_prok"/>
</dbReference>
<keyword evidence="5 14" id="KW-0329">Glyoxylate bypass</keyword>
<evidence type="ECO:0000256" key="6">
    <source>
        <dbReference type="ARBA" id="ARBA00022532"/>
    </source>
</evidence>
<comment type="similarity">
    <text evidence="1">Belongs to the isocitrate and isopropylmalate dehydrogenases family.</text>
</comment>
<sequence length="423" mass="46814">MTQAEKITVENGEMNVPNHAIIPYIEGDGIGPDIWAAASKVIEAAVQKAYGDSKSIEWKEVYAGQKAYDKTGEWLPKETLDTIRDYKIAIKGPLTTPIGGGIRSLNVALRQELDLFTCLRPVRWFEGVPSPVKRPQDTDMAIFRENTEDIYAGIEWQKGTPEAKKVIDFLQNEMGVHNIRFPETSGIGVKPVSEEGTKRLVRSAIEYALREGRRNVTLVHKGNIMKFTEGAFKAWGYEVAEQEFGDKVFTWRQYDEIVEKEGKEAANKVQDAAEAEGKIIVKDAIADIFLQQILTRPKEFDVVATMNLNGDYVSDALAAQVGGIGIAPGANINFETGHAIFEATHGTAPKYAGMDKVNPSSVILSGVLMLEHLEWREAADLITKSMDKTIGNKTVTYDFARMMDGATEVKCSEFGDALIKNMD</sequence>
<protein>
    <recommendedName>
        <fullName evidence="4 14">Isocitrate dehydrogenase [NADP]</fullName>
        <ecNumber evidence="3 14">1.1.1.42</ecNumber>
    </recommendedName>
</protein>
<evidence type="ECO:0000256" key="4">
    <source>
        <dbReference type="ARBA" id="ARBA00019562"/>
    </source>
</evidence>
<keyword evidence="11 14" id="KW-0464">Manganese</keyword>
<comment type="catalytic activity">
    <reaction evidence="12">
        <text>D-threo-isocitrate + NADP(+) = 2-oxoglutarate + CO2 + NADPH</text>
        <dbReference type="Rhea" id="RHEA:19629"/>
        <dbReference type="ChEBI" id="CHEBI:15562"/>
        <dbReference type="ChEBI" id="CHEBI:16526"/>
        <dbReference type="ChEBI" id="CHEBI:16810"/>
        <dbReference type="ChEBI" id="CHEBI:57783"/>
        <dbReference type="ChEBI" id="CHEBI:58349"/>
        <dbReference type="EC" id="1.1.1.42"/>
    </reaction>
</comment>
<comment type="subunit">
    <text evidence="2">Homodimer.</text>
</comment>
<evidence type="ECO:0000256" key="9">
    <source>
        <dbReference type="ARBA" id="ARBA00022857"/>
    </source>
</evidence>
<dbReference type="PANTHER" id="PTHR43504:SF1">
    <property type="entry name" value="ISOCITRATE DEHYDROGENASE [NADP]"/>
    <property type="match status" value="1"/>
</dbReference>
<feature type="domain" description="Isopropylmalate dehydrogenase-like" evidence="15">
    <location>
        <begin position="21"/>
        <end position="418"/>
    </location>
</feature>
<dbReference type="PROSITE" id="PS00470">
    <property type="entry name" value="IDH_IMDH"/>
    <property type="match status" value="1"/>
</dbReference>
<evidence type="ECO:0000256" key="1">
    <source>
        <dbReference type="ARBA" id="ARBA00007769"/>
    </source>
</evidence>
<comment type="function">
    <text evidence="13">Catalyzes the oxidative decarboxylation of isocitrate to 2-oxoglutarate and carbon dioxide with the concomitant reduction of NADP(+).</text>
</comment>
<dbReference type="NCBIfam" id="TIGR00183">
    <property type="entry name" value="prok_nadp_idh"/>
    <property type="match status" value="1"/>
</dbReference>
<proteinExistence type="inferred from homology"/>
<dbReference type="EMBL" id="BMIN01000011">
    <property type="protein sequence ID" value="GGD16758.1"/>
    <property type="molecule type" value="Genomic_DNA"/>
</dbReference>
<dbReference type="SUPFAM" id="SSF53659">
    <property type="entry name" value="Isocitrate/Isopropylmalate dehydrogenase-like"/>
    <property type="match status" value="1"/>
</dbReference>
<evidence type="ECO:0000256" key="5">
    <source>
        <dbReference type="ARBA" id="ARBA00022435"/>
    </source>
</evidence>
<evidence type="ECO:0000256" key="2">
    <source>
        <dbReference type="ARBA" id="ARBA00011738"/>
    </source>
</evidence>
<dbReference type="NCBIfam" id="NF005425">
    <property type="entry name" value="PRK07006.1"/>
    <property type="match status" value="1"/>
</dbReference>
<keyword evidence="6 14" id="KW-0816">Tricarboxylic acid cycle</keyword>
<keyword evidence="8" id="KW-0460">Magnesium</keyword>
<comment type="cofactor">
    <cofactor evidence="14">
        <name>Mg(2+)</name>
        <dbReference type="ChEBI" id="CHEBI:18420"/>
    </cofactor>
    <cofactor evidence="14">
        <name>Mn(2+)</name>
        <dbReference type="ChEBI" id="CHEBI:29035"/>
    </cofactor>
</comment>
<organism evidence="16 17">
    <name type="scientific">Pontibacillus salipaludis</name>
    <dbReference type="NCBI Taxonomy" id="1697394"/>
    <lineage>
        <taxon>Bacteria</taxon>
        <taxon>Bacillati</taxon>
        <taxon>Bacillota</taxon>
        <taxon>Bacilli</taxon>
        <taxon>Bacillales</taxon>
        <taxon>Bacillaceae</taxon>
        <taxon>Pontibacillus</taxon>
    </lineage>
</organism>
<dbReference type="RefSeq" id="WP_188654351.1">
    <property type="nucleotide sequence ID" value="NZ_BMIN01000011.1"/>
</dbReference>
<evidence type="ECO:0000256" key="11">
    <source>
        <dbReference type="ARBA" id="ARBA00023211"/>
    </source>
</evidence>
<dbReference type="Proteomes" id="UP000642571">
    <property type="component" value="Unassembled WGS sequence"/>
</dbReference>
<name>A0ABQ1Q6R9_9BACI</name>
<evidence type="ECO:0000256" key="7">
    <source>
        <dbReference type="ARBA" id="ARBA00022723"/>
    </source>
</evidence>
<dbReference type="Gene3D" id="3.40.718.10">
    <property type="entry name" value="Isopropylmalate Dehydrogenase"/>
    <property type="match status" value="1"/>
</dbReference>
<dbReference type="InterPro" id="IPR024084">
    <property type="entry name" value="IsoPropMal-DH-like_dom"/>
</dbReference>
<dbReference type="InterPro" id="IPR019818">
    <property type="entry name" value="IsoCit/isopropylmalate_DH_CS"/>
</dbReference>
<dbReference type="Pfam" id="PF00180">
    <property type="entry name" value="Iso_dh"/>
    <property type="match status" value="1"/>
</dbReference>
<evidence type="ECO:0000256" key="3">
    <source>
        <dbReference type="ARBA" id="ARBA00013013"/>
    </source>
</evidence>
<evidence type="ECO:0000313" key="17">
    <source>
        <dbReference type="Proteomes" id="UP000642571"/>
    </source>
</evidence>
<dbReference type="SMART" id="SM01329">
    <property type="entry name" value="Iso_dh"/>
    <property type="match status" value="1"/>
</dbReference>
<reference evidence="17" key="1">
    <citation type="journal article" date="2019" name="Int. J. Syst. Evol. Microbiol.">
        <title>The Global Catalogue of Microorganisms (GCM) 10K type strain sequencing project: providing services to taxonomists for standard genome sequencing and annotation.</title>
        <authorList>
            <consortium name="The Broad Institute Genomics Platform"/>
            <consortium name="The Broad Institute Genome Sequencing Center for Infectious Disease"/>
            <person name="Wu L."/>
            <person name="Ma J."/>
        </authorList>
    </citation>
    <scope>NUCLEOTIDE SEQUENCE [LARGE SCALE GENOMIC DNA]</scope>
    <source>
        <strain evidence="17">CGMCC 1.15353</strain>
    </source>
</reference>
<keyword evidence="10" id="KW-0560">Oxidoreductase</keyword>
<evidence type="ECO:0000256" key="12">
    <source>
        <dbReference type="ARBA" id="ARBA00023554"/>
    </source>
</evidence>
<evidence type="ECO:0000256" key="14">
    <source>
        <dbReference type="RuleBase" id="RU004446"/>
    </source>
</evidence>
<evidence type="ECO:0000256" key="13">
    <source>
        <dbReference type="ARBA" id="ARBA00046127"/>
    </source>
</evidence>